<evidence type="ECO:0000313" key="3">
    <source>
        <dbReference type="Proteomes" id="UP000193689"/>
    </source>
</evidence>
<dbReference type="EMBL" id="MCFJ01000002">
    <property type="protein sequence ID" value="ORY70336.1"/>
    <property type="molecule type" value="Genomic_DNA"/>
</dbReference>
<organism evidence="2 3">
    <name type="scientific">Pseudomassariella vexata</name>
    <dbReference type="NCBI Taxonomy" id="1141098"/>
    <lineage>
        <taxon>Eukaryota</taxon>
        <taxon>Fungi</taxon>
        <taxon>Dikarya</taxon>
        <taxon>Ascomycota</taxon>
        <taxon>Pezizomycotina</taxon>
        <taxon>Sordariomycetes</taxon>
        <taxon>Xylariomycetidae</taxon>
        <taxon>Amphisphaeriales</taxon>
        <taxon>Pseudomassariaceae</taxon>
        <taxon>Pseudomassariella</taxon>
    </lineage>
</organism>
<dbReference type="InParanoid" id="A0A1Y2EGF0"/>
<dbReference type="Pfam" id="PF06985">
    <property type="entry name" value="HET"/>
    <property type="match status" value="1"/>
</dbReference>
<dbReference type="Proteomes" id="UP000193689">
    <property type="component" value="Unassembled WGS sequence"/>
</dbReference>
<proteinExistence type="predicted"/>
<sequence length="113" mass="12908">MPRRSSPESLVGISLCCADYIRSCLTDVLEASQANLDRLKVPSALTMYPFAENIPNTVRGAIALTHRLGIRCLWDEQLCVVQDDLLRKVLQLEKVAAMYENAHMIEWRQMDRM</sequence>
<dbReference type="RefSeq" id="XP_040720286.1">
    <property type="nucleotide sequence ID" value="XM_040858001.1"/>
</dbReference>
<evidence type="ECO:0000259" key="1">
    <source>
        <dbReference type="Pfam" id="PF06985"/>
    </source>
</evidence>
<name>A0A1Y2EGF0_9PEZI</name>
<keyword evidence="3" id="KW-1185">Reference proteome</keyword>
<dbReference type="GeneID" id="63774213"/>
<accession>A0A1Y2EGF0</accession>
<protein>
    <recommendedName>
        <fullName evidence="1">Heterokaryon incompatibility domain-containing protein</fullName>
    </recommendedName>
</protein>
<comment type="caution">
    <text evidence="2">The sequence shown here is derived from an EMBL/GenBank/DDBJ whole genome shotgun (WGS) entry which is preliminary data.</text>
</comment>
<dbReference type="OrthoDB" id="5428863at2759"/>
<dbReference type="STRING" id="1141098.A0A1Y2EGF0"/>
<dbReference type="InterPro" id="IPR010730">
    <property type="entry name" value="HET"/>
</dbReference>
<reference evidence="2 3" key="1">
    <citation type="submission" date="2016-07" db="EMBL/GenBank/DDBJ databases">
        <title>Pervasive Adenine N6-methylation of Active Genes in Fungi.</title>
        <authorList>
            <consortium name="DOE Joint Genome Institute"/>
            <person name="Mondo S.J."/>
            <person name="Dannebaum R.O."/>
            <person name="Kuo R.C."/>
            <person name="Labutti K."/>
            <person name="Haridas S."/>
            <person name="Kuo A."/>
            <person name="Salamov A."/>
            <person name="Ahrendt S.R."/>
            <person name="Lipzen A."/>
            <person name="Sullivan W."/>
            <person name="Andreopoulos W.B."/>
            <person name="Clum A."/>
            <person name="Lindquist E."/>
            <person name="Daum C."/>
            <person name="Ramamoorthy G.K."/>
            <person name="Gryganskyi A."/>
            <person name="Culley D."/>
            <person name="Magnuson J.K."/>
            <person name="James T.Y."/>
            <person name="O'Malley M.A."/>
            <person name="Stajich J.E."/>
            <person name="Spatafora J.W."/>
            <person name="Visel A."/>
            <person name="Grigoriev I.V."/>
        </authorList>
    </citation>
    <scope>NUCLEOTIDE SEQUENCE [LARGE SCALE GENOMIC DNA]</scope>
    <source>
        <strain evidence="2 3">CBS 129021</strain>
    </source>
</reference>
<gene>
    <name evidence="2" type="ORF">BCR38DRAFT_405952</name>
</gene>
<evidence type="ECO:0000313" key="2">
    <source>
        <dbReference type="EMBL" id="ORY70336.1"/>
    </source>
</evidence>
<feature type="domain" description="Heterokaryon incompatibility" evidence="1">
    <location>
        <begin position="50"/>
        <end position="104"/>
    </location>
</feature>
<dbReference type="AlphaFoldDB" id="A0A1Y2EGF0"/>